<dbReference type="Pfam" id="PF02575">
    <property type="entry name" value="YbaB_DNA_bd"/>
    <property type="match status" value="1"/>
</dbReference>
<dbReference type="AlphaFoldDB" id="A0A1E5NHM6"/>
<accession>A0A1E5NHM6</accession>
<name>A0A1E5NHM6_9SPIR</name>
<reference evidence="1 2" key="1">
    <citation type="submission" date="2016-08" db="EMBL/GenBank/DDBJ databases">
        <title>Characterization and recognition of Brachyspira hampsonii sp. nov., a novel intestinal spirochete that is pathogenic to pigs.</title>
        <authorList>
            <person name="Mirajkar N."/>
            <person name="La T."/>
            <person name="Phillips N."/>
            <person name="Hampson D."/>
            <person name="Gebhart C."/>
        </authorList>
    </citation>
    <scope>NUCLEOTIDE SEQUENCE [LARGE SCALE GENOMIC DNA]</scope>
    <source>
        <strain evidence="1 2">P280/1</strain>
    </source>
</reference>
<organism evidence="1 2">
    <name type="scientific">Brachyspira hampsonii</name>
    <dbReference type="NCBI Taxonomy" id="1287055"/>
    <lineage>
        <taxon>Bacteria</taxon>
        <taxon>Pseudomonadati</taxon>
        <taxon>Spirochaetota</taxon>
        <taxon>Spirochaetia</taxon>
        <taxon>Brachyspirales</taxon>
        <taxon>Brachyspiraceae</taxon>
        <taxon>Brachyspira</taxon>
    </lineage>
</organism>
<dbReference type="SUPFAM" id="SSF82607">
    <property type="entry name" value="YbaB-like"/>
    <property type="match status" value="1"/>
</dbReference>
<evidence type="ECO:0000313" key="2">
    <source>
        <dbReference type="Proteomes" id="UP000095247"/>
    </source>
</evidence>
<sequence>MNENSIKYSSAGNLVCLTMNKSYNITSLSIDESLLVKDQKELLEEMISSSINEVVSKVNELRKKLDDEEDSDSTAEQVKQKPNLFNMNFKDMNQMFNDISKMTSVEYKDGKINISLDSITPDMISKMNDMMNNMNNKNDDDNNNKE</sequence>
<dbReference type="GO" id="GO:0003677">
    <property type="term" value="F:DNA binding"/>
    <property type="evidence" value="ECO:0007669"/>
    <property type="project" value="InterPro"/>
</dbReference>
<comment type="caution">
    <text evidence="1">The sequence shown here is derived from an EMBL/GenBank/DDBJ whole genome shotgun (WGS) entry which is preliminary data.</text>
</comment>
<proteinExistence type="predicted"/>
<evidence type="ECO:0000313" key="1">
    <source>
        <dbReference type="EMBL" id="OEJ15699.1"/>
    </source>
</evidence>
<dbReference type="Gene3D" id="3.30.1310.10">
    <property type="entry name" value="Nucleoid-associated protein YbaB-like domain"/>
    <property type="match status" value="1"/>
</dbReference>
<dbReference type="InterPro" id="IPR004401">
    <property type="entry name" value="YbaB/EbfC"/>
</dbReference>
<dbReference type="Proteomes" id="UP000095247">
    <property type="component" value="Unassembled WGS sequence"/>
</dbReference>
<dbReference type="RefSeq" id="WP_069725180.1">
    <property type="nucleotide sequence ID" value="NZ_MDCO01000001.1"/>
</dbReference>
<dbReference type="InterPro" id="IPR036894">
    <property type="entry name" value="YbaB-like_sf"/>
</dbReference>
<protein>
    <recommendedName>
        <fullName evidence="3">Valyl-tRNA synthetase</fullName>
    </recommendedName>
</protein>
<gene>
    <name evidence="1" type="ORF">BFL38_09520</name>
</gene>
<dbReference type="EMBL" id="MDCO01000001">
    <property type="protein sequence ID" value="OEJ15699.1"/>
    <property type="molecule type" value="Genomic_DNA"/>
</dbReference>
<evidence type="ECO:0008006" key="3">
    <source>
        <dbReference type="Google" id="ProtNLM"/>
    </source>
</evidence>